<organism evidence="6 7">
    <name type="scientific">Pseudahrensia aquimaris</name>
    <dbReference type="NCBI Taxonomy" id="744461"/>
    <lineage>
        <taxon>Bacteria</taxon>
        <taxon>Pseudomonadati</taxon>
        <taxon>Pseudomonadota</taxon>
        <taxon>Alphaproteobacteria</taxon>
        <taxon>Hyphomicrobiales</taxon>
        <taxon>Ahrensiaceae</taxon>
        <taxon>Pseudahrensia</taxon>
    </lineage>
</organism>
<reference evidence="7" key="1">
    <citation type="journal article" date="2019" name="Int. J. Syst. Evol. Microbiol.">
        <title>The Global Catalogue of Microorganisms (GCM) 10K type strain sequencing project: providing services to taxonomists for standard genome sequencing and annotation.</title>
        <authorList>
            <consortium name="The Broad Institute Genomics Platform"/>
            <consortium name="The Broad Institute Genome Sequencing Center for Infectious Disease"/>
            <person name="Wu L."/>
            <person name="Ma J."/>
        </authorList>
    </citation>
    <scope>NUCLEOTIDE SEQUENCE [LARGE SCALE GENOMIC DNA]</scope>
    <source>
        <strain evidence="7">CCUG 60023</strain>
    </source>
</reference>
<dbReference type="PANTHER" id="PTHR10721">
    <property type="entry name" value="MITOCHONDRIAL IMPORT INNER MEMBRANE TRANSLOCASE SUBUNIT TIM44"/>
    <property type="match status" value="1"/>
</dbReference>
<keyword evidence="3" id="KW-0809">Transit peptide</keyword>
<keyword evidence="4" id="KW-0472">Membrane</keyword>
<dbReference type="InterPro" id="IPR016985">
    <property type="entry name" value="UCP031890_Tim44-rel"/>
</dbReference>
<dbReference type="EMBL" id="JBHTJV010000009">
    <property type="protein sequence ID" value="MFD0916982.1"/>
    <property type="molecule type" value="Genomic_DNA"/>
</dbReference>
<dbReference type="Gene3D" id="3.10.450.240">
    <property type="match status" value="1"/>
</dbReference>
<dbReference type="PANTHER" id="PTHR10721:SF1">
    <property type="entry name" value="MITOCHONDRIAL IMPORT INNER MEMBRANE TRANSLOCASE SUBUNIT TIM44"/>
    <property type="match status" value="1"/>
</dbReference>
<name>A0ABW3FES6_9HYPH</name>
<dbReference type="PIRSF" id="PIRSF031890">
    <property type="entry name" value="UCP031890_transporter_Tim44"/>
    <property type="match status" value="1"/>
</dbReference>
<dbReference type="InterPro" id="IPR039544">
    <property type="entry name" value="Tim44-like"/>
</dbReference>
<comment type="similarity">
    <text evidence="2">Belongs to the Tim44 family.</text>
</comment>
<dbReference type="InterPro" id="IPR032710">
    <property type="entry name" value="NTF2-like_dom_sf"/>
</dbReference>
<dbReference type="Pfam" id="PF04280">
    <property type="entry name" value="Tim44"/>
    <property type="match status" value="1"/>
</dbReference>
<comment type="caution">
    <text evidence="6">The sequence shown here is derived from an EMBL/GenBank/DDBJ whole genome shotgun (WGS) entry which is preliminary data.</text>
</comment>
<gene>
    <name evidence="6" type="ORF">ACFQ14_11235</name>
</gene>
<keyword evidence="7" id="KW-1185">Reference proteome</keyword>
<accession>A0ABW3FES6</accession>
<dbReference type="InterPro" id="IPR007379">
    <property type="entry name" value="Tim44-like_dom"/>
</dbReference>
<dbReference type="NCBIfam" id="NF033779">
    <property type="entry name" value="Tim44_TimA_adap"/>
    <property type="match status" value="1"/>
</dbReference>
<dbReference type="SMART" id="SM00978">
    <property type="entry name" value="Tim44"/>
    <property type="match status" value="1"/>
</dbReference>
<evidence type="ECO:0000256" key="3">
    <source>
        <dbReference type="ARBA" id="ARBA00022946"/>
    </source>
</evidence>
<proteinExistence type="inferred from homology"/>
<dbReference type="RefSeq" id="WP_377212822.1">
    <property type="nucleotide sequence ID" value="NZ_JBHTJV010000009.1"/>
</dbReference>
<dbReference type="Proteomes" id="UP001597101">
    <property type="component" value="Unassembled WGS sequence"/>
</dbReference>
<feature type="domain" description="Tim44-like" evidence="5">
    <location>
        <begin position="93"/>
        <end position="239"/>
    </location>
</feature>
<evidence type="ECO:0000256" key="1">
    <source>
        <dbReference type="ARBA" id="ARBA00004370"/>
    </source>
</evidence>
<dbReference type="SUPFAM" id="SSF54427">
    <property type="entry name" value="NTF2-like"/>
    <property type="match status" value="1"/>
</dbReference>
<evidence type="ECO:0000259" key="5">
    <source>
        <dbReference type="SMART" id="SM00978"/>
    </source>
</evidence>
<sequence length="239" mass="26291">MEFDIFTLLPLAVAIFVFWRLRQVLGTRNGNEAPPPFNPYDDKKDAADGAEAAEANDNVVTLPGSRTRRATDEAGTDAVAERIEAIAGKKSALKQGLTAIRSRDPNFDPDEFIDGAKIAYEMIVTGFADGDKRALKGLLSREVYDNFEAVIDERRERGEHVQASFVGIEKADIDSAELVKTEAQITMRFVSQMISATLNEAGDVVDGDLQEVAEIVDVWTFARPVKSRDPNWKLVATDA</sequence>
<evidence type="ECO:0000313" key="6">
    <source>
        <dbReference type="EMBL" id="MFD0916982.1"/>
    </source>
</evidence>
<evidence type="ECO:0000256" key="4">
    <source>
        <dbReference type="ARBA" id="ARBA00023136"/>
    </source>
</evidence>
<evidence type="ECO:0000313" key="7">
    <source>
        <dbReference type="Proteomes" id="UP001597101"/>
    </source>
</evidence>
<evidence type="ECO:0000256" key="2">
    <source>
        <dbReference type="ARBA" id="ARBA00009597"/>
    </source>
</evidence>
<protein>
    <submittedName>
        <fullName evidence="6">Tim44/TimA family putative adaptor protein</fullName>
    </submittedName>
</protein>
<comment type="subcellular location">
    <subcellularLocation>
        <location evidence="1">Membrane</location>
    </subcellularLocation>
</comment>